<accession>A0A3P7MP15</accession>
<keyword evidence="3" id="KW-1185">Reference proteome</keyword>
<protein>
    <submittedName>
        <fullName evidence="2">Uncharacterized protein</fullName>
    </submittedName>
</protein>
<evidence type="ECO:0000313" key="2">
    <source>
        <dbReference type="EMBL" id="VDN31385.1"/>
    </source>
</evidence>
<feature type="non-terminal residue" evidence="2">
    <location>
        <position position="1"/>
    </location>
</feature>
<dbReference type="EMBL" id="UYRU01080789">
    <property type="protein sequence ID" value="VDN31385.1"/>
    <property type="molecule type" value="Genomic_DNA"/>
</dbReference>
<dbReference type="Proteomes" id="UP000281553">
    <property type="component" value="Unassembled WGS sequence"/>
</dbReference>
<reference evidence="2 3" key="1">
    <citation type="submission" date="2018-11" db="EMBL/GenBank/DDBJ databases">
        <authorList>
            <consortium name="Pathogen Informatics"/>
        </authorList>
    </citation>
    <scope>NUCLEOTIDE SEQUENCE [LARGE SCALE GENOMIC DNA]</scope>
</reference>
<name>A0A3P7MP15_DIBLA</name>
<feature type="region of interest" description="Disordered" evidence="1">
    <location>
        <begin position="1"/>
        <end position="25"/>
    </location>
</feature>
<feature type="compositionally biased region" description="Acidic residues" evidence="1">
    <location>
        <begin position="1"/>
        <end position="14"/>
    </location>
</feature>
<evidence type="ECO:0000313" key="3">
    <source>
        <dbReference type="Proteomes" id="UP000281553"/>
    </source>
</evidence>
<dbReference type="AlphaFoldDB" id="A0A3P7MP15"/>
<organism evidence="2 3">
    <name type="scientific">Dibothriocephalus latus</name>
    <name type="common">Fish tapeworm</name>
    <name type="synonym">Diphyllobothrium latum</name>
    <dbReference type="NCBI Taxonomy" id="60516"/>
    <lineage>
        <taxon>Eukaryota</taxon>
        <taxon>Metazoa</taxon>
        <taxon>Spiralia</taxon>
        <taxon>Lophotrochozoa</taxon>
        <taxon>Platyhelminthes</taxon>
        <taxon>Cestoda</taxon>
        <taxon>Eucestoda</taxon>
        <taxon>Diphyllobothriidea</taxon>
        <taxon>Diphyllobothriidae</taxon>
        <taxon>Dibothriocephalus</taxon>
    </lineage>
</organism>
<gene>
    <name evidence="2" type="ORF">DILT_LOCUS15739</name>
</gene>
<evidence type="ECO:0000256" key="1">
    <source>
        <dbReference type="SAM" id="MobiDB-lite"/>
    </source>
</evidence>
<proteinExistence type="predicted"/>
<sequence length="70" mass="7458">SDSDEVEEEEEDTEFIPVDHGQGNKELEVPKVELPAVSPVKSPVASAASTEEKSAKPPTALCSFRAAFEA</sequence>